<reference evidence="2" key="1">
    <citation type="journal article" date="2012" name="Nat. Biotechnol.">
        <title>Reference genome sequence of the model plant Setaria.</title>
        <authorList>
            <person name="Bennetzen J.L."/>
            <person name="Schmutz J."/>
            <person name="Wang H."/>
            <person name="Percifield R."/>
            <person name="Hawkins J."/>
            <person name="Pontaroli A.C."/>
            <person name="Estep M."/>
            <person name="Feng L."/>
            <person name="Vaughn J.N."/>
            <person name="Grimwood J."/>
            <person name="Jenkins J."/>
            <person name="Barry K."/>
            <person name="Lindquist E."/>
            <person name="Hellsten U."/>
            <person name="Deshpande S."/>
            <person name="Wang X."/>
            <person name="Wu X."/>
            <person name="Mitros T."/>
            <person name="Triplett J."/>
            <person name="Yang X."/>
            <person name="Ye C.Y."/>
            <person name="Mauro-Herrera M."/>
            <person name="Wang L."/>
            <person name="Li P."/>
            <person name="Sharma M."/>
            <person name="Sharma R."/>
            <person name="Ronald P.C."/>
            <person name="Panaud O."/>
            <person name="Kellogg E.A."/>
            <person name="Brutnell T.P."/>
            <person name="Doust A.N."/>
            <person name="Tuskan G.A."/>
            <person name="Rokhsar D."/>
            <person name="Devos K.M."/>
        </authorList>
    </citation>
    <scope>NUCLEOTIDE SEQUENCE [LARGE SCALE GENOMIC DNA]</scope>
    <source>
        <strain evidence="2">cv. Yugu1</strain>
    </source>
</reference>
<name>K3ZCD4_SETIT</name>
<accession>K3ZCD4</accession>
<evidence type="ECO:0000313" key="1">
    <source>
        <dbReference type="EnsemblPlants" id="KQL14167"/>
    </source>
</evidence>
<dbReference type="Gramene" id="KQL14167">
    <property type="protein sequence ID" value="KQL14167"/>
    <property type="gene ID" value="SETIT_024208mg"/>
</dbReference>
<keyword evidence="2" id="KW-1185">Reference proteome</keyword>
<reference evidence="1" key="2">
    <citation type="submission" date="2018-08" db="UniProtKB">
        <authorList>
            <consortium name="EnsemblPlants"/>
        </authorList>
    </citation>
    <scope>IDENTIFICATION</scope>
    <source>
        <strain evidence="1">Yugu1</strain>
    </source>
</reference>
<sequence length="166" mass="19266">MNVRYSVAYLDPAQISEPEHKFKLNERVKAEMEAAQTQAEKNAIKEKGHKEEKHKVSVYIARVMRKKAHKQCIMRGLQFLCHKQPPSSVLCGYYMCEFLGNNGRYRTNPKDMPRIDTRDAVLEDRGIVNICRDMARFIQREMCHEDGEFFDPNGVLAVDGCDRLRS</sequence>
<dbReference type="EnsemblPlants" id="KQL14167">
    <property type="protein sequence ID" value="KQL14167"/>
    <property type="gene ID" value="SETIT_024208mg"/>
</dbReference>
<dbReference type="Proteomes" id="UP000004995">
    <property type="component" value="Unassembled WGS sequence"/>
</dbReference>
<dbReference type="EMBL" id="AGNK02001531">
    <property type="status" value="NOT_ANNOTATED_CDS"/>
    <property type="molecule type" value="Genomic_DNA"/>
</dbReference>
<dbReference type="InParanoid" id="K3ZCD4"/>
<dbReference type="FunCoup" id="K3ZCD4">
    <property type="interactions" value="295"/>
</dbReference>
<evidence type="ECO:0000313" key="2">
    <source>
        <dbReference type="Proteomes" id="UP000004995"/>
    </source>
</evidence>
<dbReference type="HOGENOM" id="CLU_010199_3_1_1"/>
<proteinExistence type="predicted"/>
<dbReference type="AlphaFoldDB" id="K3ZCD4"/>
<protein>
    <submittedName>
        <fullName evidence="1">Uncharacterized protein</fullName>
    </submittedName>
</protein>
<organism evidence="1 2">
    <name type="scientific">Setaria italica</name>
    <name type="common">Foxtail millet</name>
    <name type="synonym">Panicum italicum</name>
    <dbReference type="NCBI Taxonomy" id="4555"/>
    <lineage>
        <taxon>Eukaryota</taxon>
        <taxon>Viridiplantae</taxon>
        <taxon>Streptophyta</taxon>
        <taxon>Embryophyta</taxon>
        <taxon>Tracheophyta</taxon>
        <taxon>Spermatophyta</taxon>
        <taxon>Magnoliopsida</taxon>
        <taxon>Liliopsida</taxon>
        <taxon>Poales</taxon>
        <taxon>Poaceae</taxon>
        <taxon>PACMAD clade</taxon>
        <taxon>Panicoideae</taxon>
        <taxon>Panicodae</taxon>
        <taxon>Paniceae</taxon>
        <taxon>Cenchrinae</taxon>
        <taxon>Setaria</taxon>
    </lineage>
</organism>